<proteinExistence type="predicted"/>
<accession>M0CUV8</accession>
<feature type="non-terminal residue" evidence="1">
    <location>
        <position position="108"/>
    </location>
</feature>
<sequence>MRLLVEVALVGQFVHDVATVSEDVHRHEHHVRSDAVGHLRHCLYLAFARGDADRVLVGDAERLGRLGVDLHEQLVRVGAEALLAVGHRARVVLIQDAPRRQFDRVVAL</sequence>
<protein>
    <submittedName>
        <fullName evidence="1">Uncharacterized protein</fullName>
    </submittedName>
</protein>
<name>M0CUV8_HALPD</name>
<organism evidence="1 2">
    <name type="scientific">Halogeometricum pallidum JCM 14848</name>
    <dbReference type="NCBI Taxonomy" id="1227487"/>
    <lineage>
        <taxon>Archaea</taxon>
        <taxon>Methanobacteriati</taxon>
        <taxon>Methanobacteriota</taxon>
        <taxon>Stenosarchaea group</taxon>
        <taxon>Halobacteria</taxon>
        <taxon>Halobacteriales</taxon>
        <taxon>Haloferacaceae</taxon>
        <taxon>Halogeometricum</taxon>
    </lineage>
</organism>
<dbReference type="EMBL" id="AOIV01000041">
    <property type="protein sequence ID" value="ELZ27016.1"/>
    <property type="molecule type" value="Genomic_DNA"/>
</dbReference>
<comment type="caution">
    <text evidence="1">The sequence shown here is derived from an EMBL/GenBank/DDBJ whole genome shotgun (WGS) entry which is preliminary data.</text>
</comment>
<reference evidence="1 2" key="1">
    <citation type="journal article" date="2014" name="PLoS Genet.">
        <title>Phylogenetically driven sequencing of extremely halophilic archaea reveals strategies for static and dynamic osmo-response.</title>
        <authorList>
            <person name="Becker E.A."/>
            <person name="Seitzer P.M."/>
            <person name="Tritt A."/>
            <person name="Larsen D."/>
            <person name="Krusor M."/>
            <person name="Yao A.I."/>
            <person name="Wu D."/>
            <person name="Madern D."/>
            <person name="Eisen J.A."/>
            <person name="Darling A.E."/>
            <person name="Facciotti M.T."/>
        </authorList>
    </citation>
    <scope>NUCLEOTIDE SEQUENCE [LARGE SCALE GENOMIC DNA]</scope>
    <source>
        <strain evidence="1 2">JCM 14848</strain>
    </source>
</reference>
<evidence type="ECO:0000313" key="2">
    <source>
        <dbReference type="Proteomes" id="UP000011513"/>
    </source>
</evidence>
<dbReference type="AlphaFoldDB" id="M0CUV8"/>
<dbReference type="Proteomes" id="UP000011513">
    <property type="component" value="Unassembled WGS sequence"/>
</dbReference>
<keyword evidence="2" id="KW-1185">Reference proteome</keyword>
<gene>
    <name evidence="1" type="ORF">C474_16739</name>
</gene>
<evidence type="ECO:0000313" key="1">
    <source>
        <dbReference type="EMBL" id="ELZ27016.1"/>
    </source>
</evidence>
<dbReference type="InParanoid" id="M0CUV8"/>